<feature type="transmembrane region" description="Helical" evidence="2">
    <location>
        <begin position="201"/>
        <end position="222"/>
    </location>
</feature>
<feature type="transmembrane region" description="Helical" evidence="2">
    <location>
        <begin position="445"/>
        <end position="467"/>
    </location>
</feature>
<feature type="transmembrane region" description="Helical" evidence="2">
    <location>
        <begin position="473"/>
        <end position="490"/>
    </location>
</feature>
<feature type="transmembrane region" description="Helical" evidence="2">
    <location>
        <begin position="1400"/>
        <end position="1423"/>
    </location>
</feature>
<accession>A0A517VGG1</accession>
<feature type="transmembrane region" description="Helical" evidence="2">
    <location>
        <begin position="344"/>
        <end position="366"/>
    </location>
</feature>
<feature type="transmembrane region" description="Helical" evidence="2">
    <location>
        <begin position="895"/>
        <end position="914"/>
    </location>
</feature>
<feature type="transmembrane region" description="Helical" evidence="2">
    <location>
        <begin position="1105"/>
        <end position="1125"/>
    </location>
</feature>
<feature type="transmembrane region" description="Helical" evidence="2">
    <location>
        <begin position="1651"/>
        <end position="1674"/>
    </location>
</feature>
<feature type="transmembrane region" description="Helical" evidence="2">
    <location>
        <begin position="1217"/>
        <end position="1236"/>
    </location>
</feature>
<evidence type="ECO:0000256" key="1">
    <source>
        <dbReference type="SAM" id="MobiDB-lite"/>
    </source>
</evidence>
<feature type="region of interest" description="Disordered" evidence="1">
    <location>
        <begin position="157"/>
        <end position="178"/>
    </location>
</feature>
<feature type="transmembrane region" description="Helical" evidence="2">
    <location>
        <begin position="534"/>
        <end position="556"/>
    </location>
</feature>
<evidence type="ECO:0000313" key="4">
    <source>
        <dbReference type="Proteomes" id="UP000316855"/>
    </source>
</evidence>
<feature type="transmembrane region" description="Helical" evidence="2">
    <location>
        <begin position="228"/>
        <end position="249"/>
    </location>
</feature>
<feature type="transmembrane region" description="Helical" evidence="2">
    <location>
        <begin position="502"/>
        <end position="522"/>
    </location>
</feature>
<feature type="transmembrane region" description="Helical" evidence="2">
    <location>
        <begin position="261"/>
        <end position="277"/>
    </location>
</feature>
<feature type="transmembrane region" description="Helical" evidence="2">
    <location>
        <begin position="318"/>
        <end position="338"/>
    </location>
</feature>
<feature type="transmembrane region" description="Helical" evidence="2">
    <location>
        <begin position="1137"/>
        <end position="1158"/>
    </location>
</feature>
<feature type="transmembrane region" description="Helical" evidence="2">
    <location>
        <begin position="997"/>
        <end position="1018"/>
    </location>
</feature>
<feature type="transmembrane region" description="Helical" evidence="2">
    <location>
        <begin position="595"/>
        <end position="616"/>
    </location>
</feature>
<feature type="transmembrane region" description="Helical" evidence="2">
    <location>
        <begin position="1567"/>
        <end position="1587"/>
    </location>
</feature>
<dbReference type="EMBL" id="CP036343">
    <property type="protein sequence ID" value="QDT92106.1"/>
    <property type="molecule type" value="Genomic_DNA"/>
</dbReference>
<dbReference type="RefSeq" id="WP_145229520.1">
    <property type="nucleotide sequence ID" value="NZ_CP036343.1"/>
</dbReference>
<feature type="transmembrane region" description="Helical" evidence="2">
    <location>
        <begin position="386"/>
        <end position="403"/>
    </location>
</feature>
<feature type="transmembrane region" description="Helical" evidence="2">
    <location>
        <begin position="1444"/>
        <end position="1464"/>
    </location>
</feature>
<feature type="transmembrane region" description="Helical" evidence="2">
    <location>
        <begin position="961"/>
        <end position="982"/>
    </location>
</feature>
<feature type="transmembrane region" description="Helical" evidence="2">
    <location>
        <begin position="700"/>
        <end position="718"/>
    </location>
</feature>
<feature type="transmembrane region" description="Helical" evidence="2">
    <location>
        <begin position="1728"/>
        <end position="1751"/>
    </location>
</feature>
<feature type="transmembrane region" description="Helical" evidence="2">
    <location>
        <begin position="787"/>
        <end position="806"/>
    </location>
</feature>
<feature type="transmembrane region" description="Helical" evidence="2">
    <location>
        <begin position="827"/>
        <end position="848"/>
    </location>
</feature>
<feature type="transmembrane region" description="Helical" evidence="2">
    <location>
        <begin position="1276"/>
        <end position="1295"/>
    </location>
</feature>
<feature type="transmembrane region" description="Helical" evidence="2">
    <location>
        <begin position="1695"/>
        <end position="1716"/>
    </location>
</feature>
<feature type="transmembrane region" description="Helical" evidence="2">
    <location>
        <begin position="1243"/>
        <end position="1264"/>
    </location>
</feature>
<feature type="transmembrane region" description="Helical" evidence="2">
    <location>
        <begin position="2012"/>
        <end position="2033"/>
    </location>
</feature>
<feature type="transmembrane region" description="Helical" evidence="2">
    <location>
        <begin position="868"/>
        <end position="888"/>
    </location>
</feature>
<gene>
    <name evidence="3" type="ORF">Pan161_37720</name>
</gene>
<feature type="transmembrane region" description="Helical" evidence="2">
    <location>
        <begin position="658"/>
        <end position="679"/>
    </location>
</feature>
<keyword evidence="2" id="KW-0472">Membrane</keyword>
<feature type="transmembrane region" description="Helical" evidence="2">
    <location>
        <begin position="934"/>
        <end position="954"/>
    </location>
</feature>
<feature type="transmembrane region" description="Helical" evidence="2">
    <location>
        <begin position="1877"/>
        <end position="1895"/>
    </location>
</feature>
<feature type="transmembrane region" description="Helical" evidence="2">
    <location>
        <begin position="1039"/>
        <end position="1061"/>
    </location>
</feature>
<feature type="transmembrane region" description="Helical" evidence="2">
    <location>
        <begin position="1525"/>
        <end position="1546"/>
    </location>
</feature>
<feature type="transmembrane region" description="Helical" evidence="2">
    <location>
        <begin position="1961"/>
        <end position="1979"/>
    </location>
</feature>
<dbReference type="Proteomes" id="UP000316855">
    <property type="component" value="Chromosome"/>
</dbReference>
<reference evidence="3 4" key="1">
    <citation type="submission" date="2019-02" db="EMBL/GenBank/DDBJ databases">
        <title>Deep-cultivation of Planctomycetes and their phenomic and genomic characterization uncovers novel biology.</title>
        <authorList>
            <person name="Wiegand S."/>
            <person name="Jogler M."/>
            <person name="Boedeker C."/>
            <person name="Pinto D."/>
            <person name="Vollmers J."/>
            <person name="Rivas-Marin E."/>
            <person name="Kohn T."/>
            <person name="Peeters S.H."/>
            <person name="Heuer A."/>
            <person name="Rast P."/>
            <person name="Oberbeckmann S."/>
            <person name="Bunk B."/>
            <person name="Jeske O."/>
            <person name="Meyerdierks A."/>
            <person name="Storesund J.E."/>
            <person name="Kallscheuer N."/>
            <person name="Luecker S."/>
            <person name="Lage O.M."/>
            <person name="Pohl T."/>
            <person name="Merkel B.J."/>
            <person name="Hornburger P."/>
            <person name="Mueller R.-W."/>
            <person name="Bruemmer F."/>
            <person name="Labrenz M."/>
            <person name="Spormann A.M."/>
            <person name="Op den Camp H."/>
            <person name="Overmann J."/>
            <person name="Amann R."/>
            <person name="Jetten M.S.M."/>
            <person name="Mascher T."/>
            <person name="Medema M.H."/>
            <person name="Devos D.P."/>
            <person name="Kaster A.-K."/>
            <person name="Ovreas L."/>
            <person name="Rohde M."/>
            <person name="Galperin M.Y."/>
            <person name="Jogler C."/>
        </authorList>
    </citation>
    <scope>NUCLEOTIDE SEQUENCE [LARGE SCALE GENOMIC DNA]</scope>
    <source>
        <strain evidence="3 4">Pan161</strain>
    </source>
</reference>
<sequence>MAGIAYIGIFIGLMIVLLIITIVGHGIWVFVATLIRASSVLNSISDEARITPSTESPLENTFNQDRQIAQRYLRRLYYEGKIPEQEFQKLLQYTTEEFISPPPLQPVEAPQQTDSVSKTKTEAPAPAPVEPDTTPAEISDFLDESDFLEESTIQSRPEKFTAPTAESHQPSGISEPPTEKRAIGSLLNAFMEDKNIRWGELVSGLLIVGSAIGLVVSLWSTLKNQIPYLPALLFLLATAAIHGAGLYTFKRWKLESTSRGLLLITVLLVPLNFLAGIRLSDHRPATDPLFILAIGIGFAAFGWMVSSASRILVSFGRLPLLAMVLGTSAGQLIISRVASSNPSFLQTNLLALLPAGCFIIGMALILKQTLKWEEVTDSRARELVTLGGLAVFAVLAPCWLLVWNTTNRLETFSCLTPLFSLMEILLLGLGLVLHHRKNGDETPHWALTGSSIAILAGLMILINFAISWPRVDILIVLGIVNCISLSILAIQARFALCHIPALISAAIAGLLGFHLLTGTIAWEGTTQSALIESLLLGRSSIVFAVFTILTTSGALFLRQTGKQEDARYFLYTAGCFSILSTVIAAYAGFVTQTDLNWTTLALLMNTIFCLLANWYVRKMSLSGIASFLGFLTLQHALCLNSTIRDGLSHIKLLPDGPFVWGCFIHATTGLLFLMGLHFWCRSRNPTQPAWSLIPVKSNHFTRPMIVGSVCTSLLMIPYVLLQNLSAEMHAFYSFWLMLIWISVALILKSDRWFLCSQFAGTAGSLYSATAIGMRYRLWEGDGFEHPRYWLIHILAVVIWILVGSAIHSKKYSRNMLGALSRSARLNLQPTLLAGSIIATGFVLCGALFPAMLTQLKDSYAISAIHRLAIPFLAAFFIYIMVLIGVVLARPKPQRLYTLPGLMMALLLLIIVSNINGFDQYLPLFSFQLKFASEAFSYWSWICLGLLIVACLPYLNSRFQSGTALGVLFITYLIPFLIAGYFIEQNRAADVLRWGLSLYSLALMLLIINSESLLNYLRAKEIQLRYLPRLLADKPTWRNLSILGACLPLLVLTTFQIFGYWLEFSRDPHSVAFSERIIPMLGFCMPLVLLLVAMICYAIHFRSAGWMQIGSHLLALVVITGTIMSFSESLTAFESAAWLRTSILTGLAFSLYGLCWLKLEPKINAEFKAHQALSPVNWPLIRIHAITMLCLIVGPYLLPFLMNLANPQPEWEIYFPQIPRTVILSLSLATGFLWWFSRRYASSLFTNGMTFLSFALIGFVTILLRQHSDTPAWRINFLMEAGLILVGSFHTLCFLLKHRLINQTSDSQSSASRHFYWSQILVVTLFLFAFRGAWTDALRPLPAITIAGCGTLVYFLLGICLRKDFLKYTSLTTALMGTLFFVTANWNIQSSSVSAQQVFDLIKWLTTTAAIIAGCWLSIDLYLLKSSDSESKPVEHPALQQIISRILTCVILFYTLLVAVTRTLLSQTDIPLIRDTAGWTTLLAVTLLLIGLLWDPKSRYALQGLFIIGICYIGTFLSTATELRLLAQHSGLAVSCYACLIGVLWRLRGVWMQLTHNLRMPEQLQQSWRWLPSAITVLSVYAILSLLHSVLRFEEVSLRWWSVVGTLITGFAFYAFSDHNEFSLKFKKRTLLATGIGFIYAGWALLPVKDNFYWINHLIRLLEVVAILSLLLTVIQVQWKSLTADWSEAVRTNSRTFLTAAGFTLFSILITEVRFHYYGISLQLTPARIGVVSLTLVALSAALVLMAAIPKYDPFQLTLKRRMWYVYAAEIVLALLFLHIYLTMPELFRGYLLPYWPYIVIAIAFAGAGVGEFFDRIGLNVLSEPLQRTGTFLPLLPALSFWIHAVAHEQSPIAGDYSMILLLIGIVYVTMSLWRKSFIYTTLAALAGNGALWAFWMEQGQVFSHHPQLWLIPPALSVLIATHLNRDKLNTTQLTAIRYFATMSIYISSTGDMFIAGVANSLWPPVILCSLSVLGVFAGMMFRVRAFLYAGSSFLVLSIVSMIWHASQSLGHVWPWWAFGIGLGICILTLFGMFEKRRNEMLELVGQLKTWER</sequence>
<feature type="transmembrane region" description="Helical" evidence="2">
    <location>
        <begin position="1935"/>
        <end position="1955"/>
    </location>
</feature>
<feature type="transmembrane region" description="Helical" evidence="2">
    <location>
        <begin position="1763"/>
        <end position="1782"/>
    </location>
</feature>
<keyword evidence="2" id="KW-0812">Transmembrane</keyword>
<feature type="transmembrane region" description="Helical" evidence="2">
    <location>
        <begin position="568"/>
        <end position="589"/>
    </location>
</feature>
<feature type="transmembrane region" description="Helical" evidence="2">
    <location>
        <begin position="1825"/>
        <end position="1846"/>
    </location>
</feature>
<evidence type="ECO:0000313" key="3">
    <source>
        <dbReference type="EMBL" id="QDT92106.1"/>
    </source>
</evidence>
<feature type="transmembrane region" description="Helical" evidence="2">
    <location>
        <begin position="1179"/>
        <end position="1197"/>
    </location>
</feature>
<feature type="transmembrane region" description="Helical" evidence="2">
    <location>
        <begin position="289"/>
        <end position="306"/>
    </location>
</feature>
<organism evidence="3 4">
    <name type="scientific">Gimesia algae</name>
    <dbReference type="NCBI Taxonomy" id="2527971"/>
    <lineage>
        <taxon>Bacteria</taxon>
        <taxon>Pseudomonadati</taxon>
        <taxon>Planctomycetota</taxon>
        <taxon>Planctomycetia</taxon>
        <taxon>Planctomycetales</taxon>
        <taxon>Planctomycetaceae</taxon>
        <taxon>Gimesia</taxon>
    </lineage>
</organism>
<feature type="transmembrane region" description="Helical" evidence="2">
    <location>
        <begin position="1599"/>
        <end position="1616"/>
    </location>
</feature>
<keyword evidence="4" id="KW-1185">Reference proteome</keyword>
<feature type="transmembrane region" description="Helical" evidence="2">
    <location>
        <begin position="415"/>
        <end position="433"/>
    </location>
</feature>
<feature type="transmembrane region" description="Helical" evidence="2">
    <location>
        <begin position="1907"/>
        <end position="1923"/>
    </location>
</feature>
<feature type="transmembrane region" description="Helical" evidence="2">
    <location>
        <begin position="1852"/>
        <end position="1870"/>
    </location>
</feature>
<feature type="transmembrane region" description="Helical" evidence="2">
    <location>
        <begin position="1076"/>
        <end position="1098"/>
    </location>
</feature>
<feature type="transmembrane region" description="Helical" evidence="2">
    <location>
        <begin position="6"/>
        <end position="35"/>
    </location>
</feature>
<feature type="transmembrane region" description="Helical" evidence="2">
    <location>
        <begin position="1500"/>
        <end position="1519"/>
    </location>
</feature>
<feature type="transmembrane region" description="Helical" evidence="2">
    <location>
        <begin position="1986"/>
        <end position="2006"/>
    </location>
</feature>
<name>A0A517VGG1_9PLAN</name>
<feature type="transmembrane region" description="Helical" evidence="2">
    <location>
        <begin position="1367"/>
        <end position="1388"/>
    </location>
</feature>
<feature type="transmembrane region" description="Helical" evidence="2">
    <location>
        <begin position="1794"/>
        <end position="1813"/>
    </location>
</feature>
<proteinExistence type="predicted"/>
<dbReference type="KEGG" id="gax:Pan161_37720"/>
<feature type="transmembrane region" description="Helical" evidence="2">
    <location>
        <begin position="1628"/>
        <end position="1645"/>
    </location>
</feature>
<feature type="region of interest" description="Disordered" evidence="1">
    <location>
        <begin position="101"/>
        <end position="137"/>
    </location>
</feature>
<feature type="transmembrane region" description="Helical" evidence="2">
    <location>
        <begin position="1315"/>
        <end position="1333"/>
    </location>
</feature>
<feature type="transmembrane region" description="Helical" evidence="2">
    <location>
        <begin position="1476"/>
        <end position="1493"/>
    </location>
</feature>
<feature type="transmembrane region" description="Helical" evidence="2">
    <location>
        <begin position="754"/>
        <end position="775"/>
    </location>
</feature>
<feature type="transmembrane region" description="Helical" evidence="2">
    <location>
        <begin position="1339"/>
        <end position="1360"/>
    </location>
</feature>
<dbReference type="OrthoDB" id="221142at2"/>
<evidence type="ECO:0000256" key="2">
    <source>
        <dbReference type="SAM" id="Phobius"/>
    </source>
</evidence>
<protein>
    <submittedName>
        <fullName evidence="3">Uncharacterized protein</fullName>
    </submittedName>
</protein>
<feature type="transmembrane region" description="Helical" evidence="2">
    <location>
        <begin position="623"/>
        <end position="643"/>
    </location>
</feature>
<keyword evidence="2" id="KW-1133">Transmembrane helix</keyword>
<feature type="transmembrane region" description="Helical" evidence="2">
    <location>
        <begin position="730"/>
        <end position="747"/>
    </location>
</feature>